<comment type="caution">
    <text evidence="4">The sequence shown here is derived from an EMBL/GenBank/DDBJ whole genome shotgun (WGS) entry which is preliminary data.</text>
</comment>
<accession>A0A3L6KTB8</accession>
<keyword evidence="2" id="KW-1133">Transmembrane helix</keyword>
<organism evidence="4 5">
    <name type="scientific">Trypanosoma brucei equiperdum</name>
    <dbReference type="NCBI Taxonomy" id="630700"/>
    <lineage>
        <taxon>Eukaryota</taxon>
        <taxon>Discoba</taxon>
        <taxon>Euglenozoa</taxon>
        <taxon>Kinetoplastea</taxon>
        <taxon>Metakinetoplastina</taxon>
        <taxon>Trypanosomatida</taxon>
        <taxon>Trypanosomatidae</taxon>
        <taxon>Trypanosoma</taxon>
    </lineage>
</organism>
<sequence>MPLPTDPREWVKKVRAKTPVLLEVGKPAPKAVLSFGGCGFLVTYSLGVALYLQQEKADLLAQSFLLGAGAGVIPAVALACGTRAVNIEKVRDAILDNRFMVTDEERRIEVLTKFINLLLPRNAVELVSGRLALTIGFSNRDPGYMKQTKEQIHFGHHIAQWTDVSDLAQCILASMAPNTAKPMIFRDADNVMRGTMMSLSSELDQYCRHIYIHGYCGYPYNKHQTRHNIYFGRHGFLANTYFPFWKQALLAFAPTFGGAARREELLEAYDAGYNDARRYERWEEDPYHFSKADRSPSDDFSFRQLRANLFGGKKAAERFEL</sequence>
<dbReference type="InterPro" id="IPR016035">
    <property type="entry name" value="Acyl_Trfase/lysoPLipase"/>
</dbReference>
<keyword evidence="1" id="KW-0443">Lipid metabolism</keyword>
<feature type="transmembrane region" description="Helical" evidence="2">
    <location>
        <begin position="59"/>
        <end position="79"/>
    </location>
</feature>
<evidence type="ECO:0000256" key="1">
    <source>
        <dbReference type="ARBA" id="ARBA00023098"/>
    </source>
</evidence>
<dbReference type="Proteomes" id="UP000266743">
    <property type="component" value="Chromosome 11"/>
</dbReference>
<dbReference type="PANTHER" id="PTHR12406:SF7">
    <property type="entry name" value="PATATIN-LIKE PHOSPHOLIPASE DOMAIN-CONTAINING PROTEIN 4"/>
    <property type="match status" value="1"/>
</dbReference>
<dbReference type="GO" id="GO:0005811">
    <property type="term" value="C:lipid droplet"/>
    <property type="evidence" value="ECO:0007669"/>
    <property type="project" value="TreeGrafter"/>
</dbReference>
<dbReference type="GO" id="GO:0019433">
    <property type="term" value="P:triglyceride catabolic process"/>
    <property type="evidence" value="ECO:0007669"/>
    <property type="project" value="TreeGrafter"/>
</dbReference>
<feature type="domain" description="PNPLA" evidence="3">
    <location>
        <begin position="33"/>
        <end position="176"/>
    </location>
</feature>
<keyword evidence="2" id="KW-0472">Membrane</keyword>
<evidence type="ECO:0000313" key="5">
    <source>
        <dbReference type="Proteomes" id="UP000266743"/>
    </source>
</evidence>
<evidence type="ECO:0000256" key="2">
    <source>
        <dbReference type="SAM" id="Phobius"/>
    </source>
</evidence>
<keyword evidence="2" id="KW-0812">Transmembrane</keyword>
<dbReference type="GO" id="GO:0005737">
    <property type="term" value="C:cytoplasm"/>
    <property type="evidence" value="ECO:0007669"/>
    <property type="project" value="TreeGrafter"/>
</dbReference>
<proteinExistence type="predicted"/>
<evidence type="ECO:0000313" key="4">
    <source>
        <dbReference type="EMBL" id="RHW67694.1"/>
    </source>
</evidence>
<dbReference type="GO" id="GO:0055088">
    <property type="term" value="P:lipid homeostasis"/>
    <property type="evidence" value="ECO:0007669"/>
    <property type="project" value="TreeGrafter"/>
</dbReference>
<dbReference type="GO" id="GO:0016020">
    <property type="term" value="C:membrane"/>
    <property type="evidence" value="ECO:0007669"/>
    <property type="project" value="TreeGrafter"/>
</dbReference>
<dbReference type="InterPro" id="IPR033562">
    <property type="entry name" value="PLPL"/>
</dbReference>
<dbReference type="GO" id="GO:0004806">
    <property type="term" value="F:triacylglycerol lipase activity"/>
    <property type="evidence" value="ECO:0007669"/>
    <property type="project" value="TreeGrafter"/>
</dbReference>
<reference evidence="4 5" key="1">
    <citation type="submission" date="2018-09" db="EMBL/GenBank/DDBJ databases">
        <title>whole genome sequence of T. equiperdum IVM-t1 strain.</title>
        <authorList>
            <person name="Suganuma K."/>
        </authorList>
    </citation>
    <scope>NUCLEOTIDE SEQUENCE [LARGE SCALE GENOMIC DNA]</scope>
    <source>
        <strain evidence="4 5">IVM-t1</strain>
    </source>
</reference>
<dbReference type="Pfam" id="PF01734">
    <property type="entry name" value="Patatin"/>
    <property type="match status" value="1"/>
</dbReference>
<dbReference type="SUPFAM" id="SSF52151">
    <property type="entry name" value="FabD/lysophospholipase-like"/>
    <property type="match status" value="1"/>
</dbReference>
<dbReference type="AlphaFoldDB" id="A0A3L6KTB8"/>
<gene>
    <name evidence="4" type="ORF">DPX39_110047300</name>
</gene>
<dbReference type="InterPro" id="IPR002641">
    <property type="entry name" value="PNPLA_dom"/>
</dbReference>
<protein>
    <recommendedName>
        <fullName evidence="3">PNPLA domain-containing protein</fullName>
    </recommendedName>
</protein>
<evidence type="ECO:0000259" key="3">
    <source>
        <dbReference type="Pfam" id="PF01734"/>
    </source>
</evidence>
<dbReference type="EMBL" id="QSBY01000011">
    <property type="protein sequence ID" value="RHW67694.1"/>
    <property type="molecule type" value="Genomic_DNA"/>
</dbReference>
<dbReference type="PANTHER" id="PTHR12406">
    <property type="entry name" value="CALCIUM-INDEPENDENT PHOSPHOLIPASE A2 IPLA2 -RELATED"/>
    <property type="match status" value="1"/>
</dbReference>
<name>A0A3L6KTB8_9TRYP</name>
<feature type="transmembrane region" description="Helical" evidence="2">
    <location>
        <begin position="31"/>
        <end position="52"/>
    </location>
</feature>